<dbReference type="Proteomes" id="UP000326565">
    <property type="component" value="Unassembled WGS sequence"/>
</dbReference>
<gene>
    <name evidence="1" type="ORF">BDV29DRAFT_197669</name>
</gene>
<reference evidence="1 2" key="1">
    <citation type="submission" date="2019-04" db="EMBL/GenBank/DDBJ databases">
        <title>Friends and foes A comparative genomics study of 23 Aspergillus species from section Flavi.</title>
        <authorList>
            <consortium name="DOE Joint Genome Institute"/>
            <person name="Kjaerbolling I."/>
            <person name="Vesth T."/>
            <person name="Frisvad J.C."/>
            <person name="Nybo J.L."/>
            <person name="Theobald S."/>
            <person name="Kildgaard S."/>
            <person name="Isbrandt T."/>
            <person name="Kuo A."/>
            <person name="Sato A."/>
            <person name="Lyhne E.K."/>
            <person name="Kogle M.E."/>
            <person name="Wiebenga A."/>
            <person name="Kun R.S."/>
            <person name="Lubbers R.J."/>
            <person name="Makela M.R."/>
            <person name="Barry K."/>
            <person name="Chovatia M."/>
            <person name="Clum A."/>
            <person name="Daum C."/>
            <person name="Haridas S."/>
            <person name="He G."/>
            <person name="LaButti K."/>
            <person name="Lipzen A."/>
            <person name="Mondo S."/>
            <person name="Riley R."/>
            <person name="Salamov A."/>
            <person name="Simmons B.A."/>
            <person name="Magnuson J.K."/>
            <person name="Henrissat B."/>
            <person name="Mortensen U.H."/>
            <person name="Larsen T.O."/>
            <person name="Devries R.P."/>
            <person name="Grigoriev I.V."/>
            <person name="Machida M."/>
            <person name="Baker S.E."/>
            <person name="Andersen M.R."/>
        </authorList>
    </citation>
    <scope>NUCLEOTIDE SEQUENCE [LARGE SCALE GENOMIC DNA]</scope>
    <source>
        <strain evidence="1 2">CBS 151.66</strain>
    </source>
</reference>
<dbReference type="OrthoDB" id="5422905at2759"/>
<accession>A0A5N5WTD3</accession>
<evidence type="ECO:0000313" key="2">
    <source>
        <dbReference type="Proteomes" id="UP000326565"/>
    </source>
</evidence>
<evidence type="ECO:0000313" key="1">
    <source>
        <dbReference type="EMBL" id="KAB8070987.1"/>
    </source>
</evidence>
<protein>
    <submittedName>
        <fullName evidence="1">Uncharacterized protein</fullName>
    </submittedName>
</protein>
<organism evidence="1 2">
    <name type="scientific">Aspergillus leporis</name>
    <dbReference type="NCBI Taxonomy" id="41062"/>
    <lineage>
        <taxon>Eukaryota</taxon>
        <taxon>Fungi</taxon>
        <taxon>Dikarya</taxon>
        <taxon>Ascomycota</taxon>
        <taxon>Pezizomycotina</taxon>
        <taxon>Eurotiomycetes</taxon>
        <taxon>Eurotiomycetidae</taxon>
        <taxon>Eurotiales</taxon>
        <taxon>Aspergillaceae</taxon>
        <taxon>Aspergillus</taxon>
        <taxon>Aspergillus subgen. Circumdati</taxon>
    </lineage>
</organism>
<name>A0A5N5WTD3_9EURO</name>
<proteinExistence type="predicted"/>
<sequence length="204" mass="22807">MTAPTTSLTAPSTTTTTSTTKTAFISGPIDTGPDNTYFRTYYIPRINTAIEQGHDFIIGPVPSGVDHDALYYLLAYPIHPTRITIFVTPAENSAFGDGFRKLHVNVRVVGDLSATSRDRDAAMTGASSYDILRWRTSGEAREFYGDIWREGYVTNTERNWRRRRGISEMTLVREEDVDIVCGDEKPSYGRRAVDMLYGSWSGNS</sequence>
<dbReference type="AlphaFoldDB" id="A0A5N5WTD3"/>
<dbReference type="EMBL" id="ML732285">
    <property type="protein sequence ID" value="KAB8070987.1"/>
    <property type="molecule type" value="Genomic_DNA"/>
</dbReference>
<keyword evidence="2" id="KW-1185">Reference proteome</keyword>